<comment type="subunit">
    <text evidence="4 15 17">Homodimer.</text>
</comment>
<evidence type="ECO:0000256" key="17">
    <source>
        <dbReference type="RuleBase" id="RU003464"/>
    </source>
</evidence>
<evidence type="ECO:0000256" key="1">
    <source>
        <dbReference type="ARBA" id="ARBA00002634"/>
    </source>
</evidence>
<dbReference type="Pfam" id="PF01746">
    <property type="entry name" value="tRNA_m1G_MT"/>
    <property type="match status" value="1"/>
</dbReference>
<keyword evidence="9 15" id="KW-0808">Transferase</keyword>
<feature type="binding site" evidence="15 16">
    <location>
        <position position="112"/>
    </location>
    <ligand>
        <name>S-adenosyl-L-methionine</name>
        <dbReference type="ChEBI" id="CHEBI:59789"/>
    </ligand>
</feature>
<protein>
    <recommendedName>
        <fullName evidence="6 15">tRNA (guanine-N(1)-)-methyltransferase</fullName>
        <ecNumber evidence="5 15">2.1.1.228</ecNumber>
    </recommendedName>
    <alternativeName>
        <fullName evidence="12 15">M1G-methyltransferase</fullName>
    </alternativeName>
    <alternativeName>
        <fullName evidence="13 15">tRNA [GM37] methyltransferase</fullName>
    </alternativeName>
</protein>
<comment type="function">
    <text evidence="1 15 17">Specifically methylates guanosine-37 in various tRNAs.</text>
</comment>
<evidence type="ECO:0000313" key="20">
    <source>
        <dbReference type="Proteomes" id="UP000324298"/>
    </source>
</evidence>
<keyword evidence="10 15" id="KW-0949">S-adenosyl-L-methionine</keyword>
<dbReference type="InterPro" id="IPR016009">
    <property type="entry name" value="tRNA_MeTrfase_TRMD/TRM10"/>
</dbReference>
<evidence type="ECO:0000256" key="6">
    <source>
        <dbReference type="ARBA" id="ARBA00014679"/>
    </source>
</evidence>
<evidence type="ECO:0000256" key="15">
    <source>
        <dbReference type="HAMAP-Rule" id="MF_00605"/>
    </source>
</evidence>
<dbReference type="InterPro" id="IPR023148">
    <property type="entry name" value="tRNA_m1G_MeTrfase_C_sf"/>
</dbReference>
<evidence type="ECO:0000256" key="11">
    <source>
        <dbReference type="ARBA" id="ARBA00022694"/>
    </source>
</evidence>
<evidence type="ECO:0000259" key="18">
    <source>
        <dbReference type="Pfam" id="PF01746"/>
    </source>
</evidence>
<dbReference type="Proteomes" id="UP000324298">
    <property type="component" value="Unassembled WGS sequence"/>
</dbReference>
<sequence length="248" mass="27426">MIFDILTLFPGMFAGPFDESIIRRGKDKQLIEIALHNIRDWATDRHQTADDAPYGGGAGMVMKVEPLAACIEAVKARRPASTVVMTSPQGRRLTHQVAAELAGSDGLIIVCGRYEGIDERIRQLYVEDDISLGDYVLSGGEIAAMAIVDTVTRLLPGVLGSDESAETDSFCDGLLEYPQYTRPPEFAGIKVPEVLLSGNHELIRKWRRRESLRKTRSLRPDLLEEIALNKEDRALLAEIEREDGTCGC</sequence>
<keyword evidence="8 15" id="KW-0489">Methyltransferase</keyword>
<dbReference type="SUPFAM" id="SSF75217">
    <property type="entry name" value="alpha/beta knot"/>
    <property type="match status" value="1"/>
</dbReference>
<keyword evidence="20" id="KW-1185">Reference proteome</keyword>
<proteinExistence type="inferred from homology"/>
<evidence type="ECO:0000313" key="19">
    <source>
        <dbReference type="EMBL" id="KAA0893250.1"/>
    </source>
</evidence>
<dbReference type="PANTHER" id="PTHR46417:SF1">
    <property type="entry name" value="TRNA (GUANINE-N(1)-)-METHYLTRANSFERASE"/>
    <property type="match status" value="1"/>
</dbReference>
<dbReference type="GO" id="GO:0052906">
    <property type="term" value="F:tRNA (guanine(37)-N1)-methyltransferase activity"/>
    <property type="evidence" value="ECO:0007669"/>
    <property type="project" value="UniProtKB-UniRule"/>
</dbReference>
<comment type="similarity">
    <text evidence="3 15 17">Belongs to the RNA methyltransferase TrmD family.</text>
</comment>
<evidence type="ECO:0000256" key="10">
    <source>
        <dbReference type="ARBA" id="ARBA00022691"/>
    </source>
</evidence>
<keyword evidence="7 15" id="KW-0963">Cytoplasm</keyword>
<evidence type="ECO:0000256" key="14">
    <source>
        <dbReference type="ARBA" id="ARBA00047783"/>
    </source>
</evidence>
<evidence type="ECO:0000256" key="8">
    <source>
        <dbReference type="ARBA" id="ARBA00022603"/>
    </source>
</evidence>
<reference evidence="19 20" key="1">
    <citation type="submission" date="2019-04" db="EMBL/GenBank/DDBJ databases">
        <title>Geobacter ruber sp. nov., ferric-reducing bacteria isolated from paddy soil.</title>
        <authorList>
            <person name="Xu Z."/>
            <person name="Masuda Y."/>
            <person name="Itoh H."/>
            <person name="Senoo K."/>
        </authorList>
    </citation>
    <scope>NUCLEOTIDE SEQUENCE [LARGE SCALE GENOMIC DNA]</scope>
    <source>
        <strain evidence="19 20">Red88</strain>
    </source>
</reference>
<dbReference type="FunFam" id="1.10.1270.20:FF:000001">
    <property type="entry name" value="tRNA (guanine-N(1)-)-methyltransferase"/>
    <property type="match status" value="1"/>
</dbReference>
<feature type="domain" description="tRNA methyltransferase TRMD/TRM10-type" evidence="18">
    <location>
        <begin position="1"/>
        <end position="224"/>
    </location>
</feature>
<keyword evidence="11 15" id="KW-0819">tRNA processing</keyword>
<dbReference type="PANTHER" id="PTHR46417">
    <property type="entry name" value="TRNA (GUANINE-N(1)-)-METHYLTRANSFERASE"/>
    <property type="match status" value="1"/>
</dbReference>
<evidence type="ECO:0000256" key="2">
    <source>
        <dbReference type="ARBA" id="ARBA00004496"/>
    </source>
</evidence>
<evidence type="ECO:0000256" key="4">
    <source>
        <dbReference type="ARBA" id="ARBA00011738"/>
    </source>
</evidence>
<comment type="caution">
    <text evidence="19">The sequence shown here is derived from an EMBL/GenBank/DDBJ whole genome shotgun (WGS) entry which is preliminary data.</text>
</comment>
<comment type="catalytic activity">
    <reaction evidence="14 15 17">
        <text>guanosine(37) in tRNA + S-adenosyl-L-methionine = N(1)-methylguanosine(37) in tRNA + S-adenosyl-L-homocysteine + H(+)</text>
        <dbReference type="Rhea" id="RHEA:36899"/>
        <dbReference type="Rhea" id="RHEA-COMP:10145"/>
        <dbReference type="Rhea" id="RHEA-COMP:10147"/>
        <dbReference type="ChEBI" id="CHEBI:15378"/>
        <dbReference type="ChEBI" id="CHEBI:57856"/>
        <dbReference type="ChEBI" id="CHEBI:59789"/>
        <dbReference type="ChEBI" id="CHEBI:73542"/>
        <dbReference type="ChEBI" id="CHEBI:74269"/>
        <dbReference type="EC" id="2.1.1.228"/>
    </reaction>
</comment>
<dbReference type="CDD" id="cd18080">
    <property type="entry name" value="TrmD-like"/>
    <property type="match status" value="1"/>
</dbReference>
<dbReference type="HAMAP" id="MF_00605">
    <property type="entry name" value="TrmD"/>
    <property type="match status" value="1"/>
</dbReference>
<dbReference type="NCBIfam" id="TIGR00088">
    <property type="entry name" value="trmD"/>
    <property type="match status" value="1"/>
</dbReference>
<dbReference type="GO" id="GO:0002939">
    <property type="term" value="P:tRNA N1-guanine methylation"/>
    <property type="evidence" value="ECO:0007669"/>
    <property type="project" value="TreeGrafter"/>
</dbReference>
<dbReference type="GO" id="GO:0005829">
    <property type="term" value="C:cytosol"/>
    <property type="evidence" value="ECO:0007669"/>
    <property type="project" value="TreeGrafter"/>
</dbReference>
<evidence type="ECO:0000256" key="16">
    <source>
        <dbReference type="PIRSR" id="PIRSR000386-1"/>
    </source>
</evidence>
<dbReference type="PIRSF" id="PIRSF000386">
    <property type="entry name" value="tRNA_mtase"/>
    <property type="match status" value="1"/>
</dbReference>
<evidence type="ECO:0000256" key="5">
    <source>
        <dbReference type="ARBA" id="ARBA00012807"/>
    </source>
</evidence>
<dbReference type="NCBIfam" id="NF000648">
    <property type="entry name" value="PRK00026.1"/>
    <property type="match status" value="1"/>
</dbReference>
<dbReference type="RefSeq" id="WP_149306567.1">
    <property type="nucleotide sequence ID" value="NZ_SRSD01000003.1"/>
</dbReference>
<dbReference type="OrthoDB" id="9807416at2"/>
<dbReference type="InterPro" id="IPR002649">
    <property type="entry name" value="tRNA_m1G_MeTrfase_TrmD"/>
</dbReference>
<dbReference type="AlphaFoldDB" id="A0A5A9XKG0"/>
<evidence type="ECO:0000256" key="7">
    <source>
        <dbReference type="ARBA" id="ARBA00022490"/>
    </source>
</evidence>
<name>A0A5A9XKG0_9BACT</name>
<evidence type="ECO:0000256" key="9">
    <source>
        <dbReference type="ARBA" id="ARBA00022679"/>
    </source>
</evidence>
<dbReference type="EMBL" id="SRSD01000003">
    <property type="protein sequence ID" value="KAA0893250.1"/>
    <property type="molecule type" value="Genomic_DNA"/>
</dbReference>
<accession>A0A5A9XKG0</accession>
<dbReference type="Gene3D" id="1.10.1270.20">
    <property type="entry name" value="tRNA(m1g37)methyltransferase, domain 2"/>
    <property type="match status" value="1"/>
</dbReference>
<evidence type="ECO:0000256" key="3">
    <source>
        <dbReference type="ARBA" id="ARBA00007630"/>
    </source>
</evidence>
<evidence type="ECO:0000256" key="12">
    <source>
        <dbReference type="ARBA" id="ARBA00029736"/>
    </source>
</evidence>
<comment type="subcellular location">
    <subcellularLocation>
        <location evidence="2 15 17">Cytoplasm</location>
    </subcellularLocation>
</comment>
<gene>
    <name evidence="15 19" type="primary">trmD</name>
    <name evidence="19" type="ORF">ET418_05385</name>
</gene>
<dbReference type="InterPro" id="IPR029028">
    <property type="entry name" value="Alpha/beta_knot_MTases"/>
</dbReference>
<organism evidence="19 20">
    <name type="scientific">Oryzomonas rubra</name>
    <dbReference type="NCBI Taxonomy" id="2509454"/>
    <lineage>
        <taxon>Bacteria</taxon>
        <taxon>Pseudomonadati</taxon>
        <taxon>Thermodesulfobacteriota</taxon>
        <taxon>Desulfuromonadia</taxon>
        <taxon>Geobacterales</taxon>
        <taxon>Geobacteraceae</taxon>
        <taxon>Oryzomonas</taxon>
    </lineage>
</organism>
<feature type="binding site" evidence="15 16">
    <location>
        <begin position="132"/>
        <end position="137"/>
    </location>
    <ligand>
        <name>S-adenosyl-L-methionine</name>
        <dbReference type="ChEBI" id="CHEBI:59789"/>
    </ligand>
</feature>
<dbReference type="InterPro" id="IPR029026">
    <property type="entry name" value="tRNA_m1G_MTases_N"/>
</dbReference>
<evidence type="ECO:0000256" key="13">
    <source>
        <dbReference type="ARBA" id="ARBA00033392"/>
    </source>
</evidence>
<dbReference type="Gene3D" id="3.40.1280.10">
    <property type="match status" value="1"/>
</dbReference>
<dbReference type="EC" id="2.1.1.228" evidence="5 15"/>
<dbReference type="FunFam" id="3.40.1280.10:FF:000001">
    <property type="entry name" value="tRNA (guanine-N(1)-)-methyltransferase"/>
    <property type="match status" value="1"/>
</dbReference>